<comment type="subcellular location">
    <subcellularLocation>
        <location evidence="14">Cell inner membrane</location>
        <topology evidence="14">Multi-pass membrane protein</topology>
    </subcellularLocation>
    <subcellularLocation>
        <location evidence="1">Cell membrane</location>
        <topology evidence="1">Multi-pass membrane protein</topology>
    </subcellularLocation>
</comment>
<evidence type="ECO:0000256" key="3">
    <source>
        <dbReference type="ARBA" id="ARBA00022448"/>
    </source>
</evidence>
<comment type="catalytic activity">
    <reaction evidence="12">
        <text>L-proline(in) + Na(+)(in) = L-proline(out) + Na(+)(out)</text>
        <dbReference type="Rhea" id="RHEA:28967"/>
        <dbReference type="ChEBI" id="CHEBI:29101"/>
        <dbReference type="ChEBI" id="CHEBI:60039"/>
    </reaction>
</comment>
<dbReference type="InterPro" id="IPR001734">
    <property type="entry name" value="Na/solute_symporter"/>
</dbReference>
<keyword evidence="14" id="KW-0997">Cell inner membrane</keyword>
<feature type="transmembrane region" description="Helical" evidence="14">
    <location>
        <begin position="157"/>
        <end position="178"/>
    </location>
</feature>
<evidence type="ECO:0000256" key="13">
    <source>
        <dbReference type="RuleBase" id="RU362091"/>
    </source>
</evidence>
<evidence type="ECO:0000256" key="5">
    <source>
        <dbReference type="ARBA" id="ARBA00022692"/>
    </source>
</evidence>
<dbReference type="CDD" id="cd11475">
    <property type="entry name" value="SLC5sbd_PutP"/>
    <property type="match status" value="1"/>
</dbReference>
<keyword evidence="10 14" id="KW-0472">Membrane</keyword>
<evidence type="ECO:0000256" key="10">
    <source>
        <dbReference type="ARBA" id="ARBA00023136"/>
    </source>
</evidence>
<keyword evidence="6 14" id="KW-0769">Symport</keyword>
<dbReference type="Pfam" id="PF00474">
    <property type="entry name" value="SSF"/>
    <property type="match status" value="1"/>
</dbReference>
<evidence type="ECO:0000256" key="7">
    <source>
        <dbReference type="ARBA" id="ARBA00022989"/>
    </source>
</evidence>
<dbReference type="GO" id="GO:0031402">
    <property type="term" value="F:sodium ion binding"/>
    <property type="evidence" value="ECO:0007669"/>
    <property type="project" value="UniProtKB-UniRule"/>
</dbReference>
<proteinExistence type="inferred from homology"/>
<keyword evidence="3 14" id="KW-0813">Transport</keyword>
<comment type="similarity">
    <text evidence="2 13">Belongs to the sodium:solute symporter (SSF) (TC 2.A.21) family.</text>
</comment>
<dbReference type="GO" id="GO:0015193">
    <property type="term" value="F:L-proline transmembrane transporter activity"/>
    <property type="evidence" value="ECO:0007669"/>
    <property type="project" value="TreeGrafter"/>
</dbReference>
<dbReference type="EMBL" id="SLVJ01000005">
    <property type="protein sequence ID" value="TCM68346.1"/>
    <property type="molecule type" value="Genomic_DNA"/>
</dbReference>
<feature type="transmembrane region" description="Helical" evidence="14">
    <location>
        <begin position="119"/>
        <end position="137"/>
    </location>
</feature>
<reference evidence="15 16" key="1">
    <citation type="submission" date="2019-03" db="EMBL/GenBank/DDBJ databases">
        <title>Genomic analyses of the natural microbiome of Caenorhabditis elegans.</title>
        <authorList>
            <person name="Samuel B."/>
        </authorList>
    </citation>
    <scope>NUCLEOTIDE SEQUENCE [LARGE SCALE GENOMIC DNA]</scope>
    <source>
        <strain evidence="15 16">JUb89</strain>
    </source>
</reference>
<gene>
    <name evidence="15" type="ORF">EC844_10549</name>
</gene>
<dbReference type="PROSITE" id="PS00457">
    <property type="entry name" value="NA_SOLUT_SYMP_2"/>
    <property type="match status" value="1"/>
</dbReference>
<comment type="caution">
    <text evidence="14">Lacks conserved residue(s) required for the propagation of feature annotation.</text>
</comment>
<dbReference type="GO" id="GO:0005886">
    <property type="term" value="C:plasma membrane"/>
    <property type="evidence" value="ECO:0007669"/>
    <property type="project" value="UniProtKB-SubCell"/>
</dbReference>
<keyword evidence="11 14" id="KW-0739">Sodium transport</keyword>
<feature type="transmembrane region" description="Helical" evidence="14">
    <location>
        <begin position="358"/>
        <end position="376"/>
    </location>
</feature>
<dbReference type="PROSITE" id="PS00456">
    <property type="entry name" value="NA_SOLUT_SYMP_1"/>
    <property type="match status" value="1"/>
</dbReference>
<comment type="function">
    <text evidence="14">Catalyzes the sodium-dependent uptake of extracellular L-proline.</text>
</comment>
<sequence>MSESWIAIGLIIGAWLNWYLVAGRLRVHTEVQNNALTLPDYFSSRFSDPKKVLRVISAVVILVFFAIYCASGMVASARLFESIFGLSYHSALWISAIATISYVCIGGFLAISWTDTFQAGLMIFALLLTPIMAYLGIDNNQQQFAVLLESARPHATQMLSGLSSVAVFSSLAWGLGYFGQPHILVRFMAADSLKVIPAARRIGMAWMILCLAGTVATGFIAIAYFQQHPELGATVLQNPETVFMELTKILFNPWVAGIILAAILAAVMSTLSCQLLVCSTTLTEDLYKAFLRKNASQSELVWVGRSMVIAVSVLAIVIASNPESKVLGLVAYAWAGFGAAFGPLVILSLFWRRMTLNGALAGMVVGAVTVILWKTTLDDLGIYEIVPGFILSSLSIILVSLIDRKPDAQTVARFDQADQMYNTQMAEMKKTK</sequence>
<keyword evidence="8 14" id="KW-0915">Sodium</keyword>
<dbReference type="NCBIfam" id="TIGR00813">
    <property type="entry name" value="sss"/>
    <property type="match status" value="1"/>
</dbReference>
<dbReference type="InterPro" id="IPR050277">
    <property type="entry name" value="Sodium:Solute_Symporter"/>
</dbReference>
<feature type="transmembrane region" description="Helical" evidence="14">
    <location>
        <begin position="300"/>
        <end position="319"/>
    </location>
</feature>
<dbReference type="InterPro" id="IPR018212">
    <property type="entry name" value="Na/solute_symporter_CS"/>
</dbReference>
<evidence type="ECO:0000313" key="15">
    <source>
        <dbReference type="EMBL" id="TCM68346.1"/>
    </source>
</evidence>
<evidence type="ECO:0000256" key="1">
    <source>
        <dbReference type="ARBA" id="ARBA00004651"/>
    </source>
</evidence>
<organism evidence="15 16">
    <name type="scientific">Acinetobacter calcoaceticus</name>
    <dbReference type="NCBI Taxonomy" id="471"/>
    <lineage>
        <taxon>Bacteria</taxon>
        <taxon>Pseudomonadati</taxon>
        <taxon>Pseudomonadota</taxon>
        <taxon>Gammaproteobacteria</taxon>
        <taxon>Moraxellales</taxon>
        <taxon>Moraxellaceae</taxon>
        <taxon>Acinetobacter</taxon>
        <taxon>Acinetobacter calcoaceticus/baumannii complex</taxon>
    </lineage>
</organism>
<name>A0A4R1XWC0_ACICA</name>
<evidence type="ECO:0000256" key="9">
    <source>
        <dbReference type="ARBA" id="ARBA00023065"/>
    </source>
</evidence>
<dbReference type="PANTHER" id="PTHR48086">
    <property type="entry name" value="SODIUM/PROLINE SYMPORTER-RELATED"/>
    <property type="match status" value="1"/>
</dbReference>
<dbReference type="Proteomes" id="UP000294963">
    <property type="component" value="Unassembled WGS sequence"/>
</dbReference>
<protein>
    <recommendedName>
        <fullName evidence="14">Sodium/proline symporter</fullName>
    </recommendedName>
    <alternativeName>
        <fullName evidence="14">Proline permease</fullName>
    </alternativeName>
</protein>
<evidence type="ECO:0000256" key="2">
    <source>
        <dbReference type="ARBA" id="ARBA00006434"/>
    </source>
</evidence>
<evidence type="ECO:0000256" key="12">
    <source>
        <dbReference type="ARBA" id="ARBA00033708"/>
    </source>
</evidence>
<evidence type="ECO:0000256" key="8">
    <source>
        <dbReference type="ARBA" id="ARBA00023053"/>
    </source>
</evidence>
<evidence type="ECO:0000256" key="14">
    <source>
        <dbReference type="RuleBase" id="RU366012"/>
    </source>
</evidence>
<feature type="transmembrane region" description="Helical" evidence="14">
    <location>
        <begin position="204"/>
        <end position="225"/>
    </location>
</feature>
<feature type="transmembrane region" description="Helical" evidence="14">
    <location>
        <begin position="92"/>
        <end position="112"/>
    </location>
</feature>
<dbReference type="InterPro" id="IPR011851">
    <property type="entry name" value="Na/Pro_symporter"/>
</dbReference>
<keyword evidence="7 14" id="KW-1133">Transmembrane helix</keyword>
<keyword evidence="5 14" id="KW-0812">Transmembrane</keyword>
<keyword evidence="14" id="KW-0029">Amino-acid transport</keyword>
<feature type="transmembrane region" description="Helical" evidence="14">
    <location>
        <begin position="55"/>
        <end position="80"/>
    </location>
</feature>
<dbReference type="AlphaFoldDB" id="A0A4R1XWC0"/>
<dbReference type="PANTHER" id="PTHR48086:SF3">
    <property type="entry name" value="SODIUM_PROLINE SYMPORTER"/>
    <property type="match status" value="1"/>
</dbReference>
<keyword evidence="4" id="KW-1003">Cell membrane</keyword>
<dbReference type="GO" id="GO:0015824">
    <property type="term" value="P:proline transport"/>
    <property type="evidence" value="ECO:0007669"/>
    <property type="project" value="UniProtKB-UniRule"/>
</dbReference>
<feature type="transmembrane region" description="Helical" evidence="14">
    <location>
        <begin position="331"/>
        <end position="351"/>
    </location>
</feature>
<dbReference type="NCBIfam" id="TIGR02121">
    <property type="entry name" value="Na_Pro_sym"/>
    <property type="match status" value="1"/>
</dbReference>
<evidence type="ECO:0000313" key="16">
    <source>
        <dbReference type="Proteomes" id="UP000294963"/>
    </source>
</evidence>
<feature type="transmembrane region" description="Helical" evidence="14">
    <location>
        <begin position="6"/>
        <end position="22"/>
    </location>
</feature>
<dbReference type="InterPro" id="IPR038377">
    <property type="entry name" value="Na/Glc_symporter_sf"/>
</dbReference>
<keyword evidence="16" id="KW-1185">Reference proteome</keyword>
<dbReference type="Gene3D" id="1.20.1730.10">
    <property type="entry name" value="Sodium/glucose cotransporter"/>
    <property type="match status" value="1"/>
</dbReference>
<accession>A0A4R1XWC0</accession>
<feature type="transmembrane region" description="Helical" evidence="14">
    <location>
        <begin position="254"/>
        <end position="279"/>
    </location>
</feature>
<keyword evidence="9 14" id="KW-0406">Ion transport</keyword>
<dbReference type="PROSITE" id="PS50283">
    <property type="entry name" value="NA_SOLUT_SYMP_3"/>
    <property type="match status" value="1"/>
</dbReference>
<feature type="transmembrane region" description="Helical" evidence="14">
    <location>
        <begin position="382"/>
        <end position="402"/>
    </location>
</feature>
<comment type="caution">
    <text evidence="15">The sequence shown here is derived from an EMBL/GenBank/DDBJ whole genome shotgun (WGS) entry which is preliminary data.</text>
</comment>
<evidence type="ECO:0000256" key="4">
    <source>
        <dbReference type="ARBA" id="ARBA00022475"/>
    </source>
</evidence>
<evidence type="ECO:0000256" key="11">
    <source>
        <dbReference type="ARBA" id="ARBA00023201"/>
    </source>
</evidence>
<evidence type="ECO:0000256" key="6">
    <source>
        <dbReference type="ARBA" id="ARBA00022847"/>
    </source>
</evidence>
<dbReference type="GO" id="GO:0005298">
    <property type="term" value="F:proline:sodium symporter activity"/>
    <property type="evidence" value="ECO:0007669"/>
    <property type="project" value="UniProtKB-UniRule"/>
</dbReference>